<reference evidence="2" key="1">
    <citation type="submission" date="2022-06" db="EMBL/GenBank/DDBJ databases">
        <authorList>
            <person name="Berger JAMES D."/>
            <person name="Berger JAMES D."/>
        </authorList>
    </citation>
    <scope>NUCLEOTIDE SEQUENCE [LARGE SCALE GENOMIC DNA]</scope>
</reference>
<feature type="compositionally biased region" description="Low complexity" evidence="1">
    <location>
        <begin position="103"/>
        <end position="114"/>
    </location>
</feature>
<reference evidence="3" key="2">
    <citation type="submission" date="2023-11" db="UniProtKB">
        <authorList>
            <consortium name="WormBaseParasite"/>
        </authorList>
    </citation>
    <scope>IDENTIFICATION</scope>
</reference>
<feature type="region of interest" description="Disordered" evidence="1">
    <location>
        <begin position="163"/>
        <end position="218"/>
    </location>
</feature>
<proteinExistence type="predicted"/>
<protein>
    <submittedName>
        <fullName evidence="3">Uncharacterized protein</fullName>
    </submittedName>
</protein>
<feature type="compositionally biased region" description="Low complexity" evidence="1">
    <location>
        <begin position="37"/>
        <end position="48"/>
    </location>
</feature>
<dbReference type="AlphaFoldDB" id="A0AA85JG37"/>
<evidence type="ECO:0000313" key="3">
    <source>
        <dbReference type="WBParaSite" id="TREG1_29430.1"/>
    </source>
</evidence>
<sequence>MLSARDAYRLQTLARRGQIETTEEGNKLLGKLKKSLDSSNTTNDGSSTVEIPIKENMSTPPASPAAMLSARDAYRLQTLARRGQIETTEEGNKLLGKLKKSLDSSNTTNDGSSTVEIPIKENMSTPPASPAAMLSARDAYRLQTLARRGQIETTEEGNKLLGKLKKSLDSSNTTNDGSSTVEIPIKENVSTPRSGQRKISEKRKRVGSPFPKGVKRPNRALSDLGLTMEHSILIKTKAAQF</sequence>
<keyword evidence="2" id="KW-1185">Reference proteome</keyword>
<dbReference type="Proteomes" id="UP000050795">
    <property type="component" value="Unassembled WGS sequence"/>
</dbReference>
<accession>A0AA85JG37</accession>
<organism evidence="2 3">
    <name type="scientific">Trichobilharzia regenti</name>
    <name type="common">Nasal bird schistosome</name>
    <dbReference type="NCBI Taxonomy" id="157069"/>
    <lineage>
        <taxon>Eukaryota</taxon>
        <taxon>Metazoa</taxon>
        <taxon>Spiralia</taxon>
        <taxon>Lophotrochozoa</taxon>
        <taxon>Platyhelminthes</taxon>
        <taxon>Trematoda</taxon>
        <taxon>Digenea</taxon>
        <taxon>Strigeidida</taxon>
        <taxon>Schistosomatoidea</taxon>
        <taxon>Schistosomatidae</taxon>
        <taxon>Trichobilharzia</taxon>
    </lineage>
</organism>
<dbReference type="WBParaSite" id="TREG1_29430.1">
    <property type="protein sequence ID" value="TREG1_29430.1"/>
    <property type="gene ID" value="TREG1_29430"/>
</dbReference>
<evidence type="ECO:0000256" key="1">
    <source>
        <dbReference type="SAM" id="MobiDB-lite"/>
    </source>
</evidence>
<evidence type="ECO:0000313" key="2">
    <source>
        <dbReference type="Proteomes" id="UP000050795"/>
    </source>
</evidence>
<name>A0AA85JG37_TRIRE</name>
<feature type="region of interest" description="Disordered" evidence="1">
    <location>
        <begin position="32"/>
        <end position="66"/>
    </location>
</feature>
<feature type="compositionally biased region" description="Low complexity" evidence="1">
    <location>
        <begin position="169"/>
        <end position="180"/>
    </location>
</feature>
<feature type="region of interest" description="Disordered" evidence="1">
    <location>
        <begin position="100"/>
        <end position="132"/>
    </location>
</feature>